<evidence type="ECO:0000313" key="4">
    <source>
        <dbReference type="Proteomes" id="UP000746503"/>
    </source>
</evidence>
<evidence type="ECO:0000256" key="1">
    <source>
        <dbReference type="SAM" id="MobiDB-lite"/>
    </source>
</evidence>
<dbReference type="InterPro" id="IPR021139">
    <property type="entry name" value="NYN"/>
</dbReference>
<dbReference type="Proteomes" id="UP000746503">
    <property type="component" value="Unassembled WGS sequence"/>
</dbReference>
<reference evidence="3 4" key="1">
    <citation type="submission" date="2020-03" db="EMBL/GenBank/DDBJ databases">
        <title>Draft genome of Streptomyces sp. ventii, isolated from the Axial Seamount in the Pacific Ocean, and resequencing of the two type strains Streptomyces lonarensis strain NCL 716 and Streptomyces bohaiensis strain 11A07.</title>
        <authorList>
            <person name="Loughran R.M."/>
            <person name="Pfannmuller K.M."/>
            <person name="Wasson B.J."/>
            <person name="Deadmond M.C."/>
            <person name="Paddock B.E."/>
            <person name="Koyack M.J."/>
            <person name="Gallegos D.A."/>
            <person name="Mitchell E.A."/>
            <person name="Ushijima B."/>
            <person name="Saw J.H."/>
            <person name="Mcphail K.L."/>
            <person name="Videau P."/>
        </authorList>
    </citation>
    <scope>NUCLEOTIDE SEQUENCE [LARGE SCALE GENOMIC DNA]</scope>
    <source>
        <strain evidence="4">5675061</strain>
    </source>
</reference>
<sequence length="396" mass="43092">MDRCVVLVDAGYLLGAAASLLAGDPARARIAVDHNALISALRERARDETGCELLRIYWFDGAPDRVPQPEHRRLRVMPRVTVRLGALTRSDGRWAQKGVDAAMHAELTELARNRACADIVLVTGDGDLLPGLVSAKEHGVAVHLWAVQAADGDYNQSEDLVAEADERRVLDRAWITRAVRLRDAPGLTPTTPRPEIAAILSAPLPEPAAEQTGEADGGGPATPDPEEPEKEAVCDEDHQRSGVPTPKDLASLGRPPAQPASAVVRWSSDRGLVERGSGETPEVSGLPMLSQLTSAEQRWADREEDITAVSGDPTEVGQVFARRWADRLGATGPLRTIAAVYPRIPHRIDGELLRYAARFGLLTHKDDQIDEKDRYDIRGGFWREIDSRTKAGSDSH</sequence>
<accession>A0ABX1ANG4</accession>
<dbReference type="Gene3D" id="3.40.50.1010">
    <property type="entry name" value="5'-nuclease"/>
    <property type="match status" value="1"/>
</dbReference>
<keyword evidence="4" id="KW-1185">Reference proteome</keyword>
<protein>
    <submittedName>
        <fullName evidence="3">NYN domain-containing protein</fullName>
    </submittedName>
</protein>
<organism evidence="3 4">
    <name type="scientific">Streptomyces spiramenti</name>
    <dbReference type="NCBI Taxonomy" id="2720606"/>
    <lineage>
        <taxon>Bacteria</taxon>
        <taxon>Bacillati</taxon>
        <taxon>Actinomycetota</taxon>
        <taxon>Actinomycetes</taxon>
        <taxon>Kitasatosporales</taxon>
        <taxon>Streptomycetaceae</taxon>
        <taxon>Streptomyces</taxon>
    </lineage>
</organism>
<comment type="caution">
    <text evidence="3">The sequence shown here is derived from an EMBL/GenBank/DDBJ whole genome shotgun (WGS) entry which is preliminary data.</text>
</comment>
<dbReference type="EMBL" id="JAAVJB010000060">
    <property type="protein sequence ID" value="NJP66630.1"/>
    <property type="molecule type" value="Genomic_DNA"/>
</dbReference>
<name>A0ABX1ANG4_9ACTN</name>
<dbReference type="RefSeq" id="WP_167933153.1">
    <property type="nucleotide sequence ID" value="NZ_JAAVJB010000060.1"/>
</dbReference>
<evidence type="ECO:0000313" key="3">
    <source>
        <dbReference type="EMBL" id="NJP66630.1"/>
    </source>
</evidence>
<feature type="region of interest" description="Disordered" evidence="1">
    <location>
        <begin position="207"/>
        <end position="285"/>
    </location>
</feature>
<evidence type="ECO:0000259" key="2">
    <source>
        <dbReference type="Pfam" id="PF01936"/>
    </source>
</evidence>
<feature type="domain" description="NYN" evidence="2">
    <location>
        <begin position="18"/>
        <end position="166"/>
    </location>
</feature>
<proteinExistence type="predicted"/>
<dbReference type="Pfam" id="PF01936">
    <property type="entry name" value="NYN"/>
    <property type="match status" value="1"/>
</dbReference>
<gene>
    <name evidence="3" type="ORF">HCJ92_10100</name>
</gene>
<feature type="compositionally biased region" description="Basic and acidic residues" evidence="1">
    <location>
        <begin position="230"/>
        <end position="240"/>
    </location>
</feature>
<feature type="compositionally biased region" description="Basic and acidic residues" evidence="1">
    <location>
        <begin position="267"/>
        <end position="277"/>
    </location>
</feature>